<evidence type="ECO:0000313" key="1">
    <source>
        <dbReference type="EMBL" id="CAF4420791.1"/>
    </source>
</evidence>
<dbReference type="Proteomes" id="UP000663844">
    <property type="component" value="Unassembled WGS sequence"/>
</dbReference>
<dbReference type="AlphaFoldDB" id="A0A820QGL0"/>
<dbReference type="InterPro" id="IPR058347">
    <property type="entry name" value="DUF8034"/>
</dbReference>
<sequence length="118" mass="13509">MTRGDVPLNLNATGLVTHAFLYSDEEKYRRWVLEYLKAWKERTHQNGGIIPDNIGLTGKIGEYNDGKWWGGYYGWRWPHGFVTIIEPLTNACMNAVLLTGDISQLDLARQQLDANWAL</sequence>
<accession>A0A820QGL0</accession>
<comment type="caution">
    <text evidence="1">The sequence shown here is derived from an EMBL/GenBank/DDBJ whole genome shotgun (WGS) entry which is preliminary data.</text>
</comment>
<reference evidence="1" key="1">
    <citation type="submission" date="2021-02" db="EMBL/GenBank/DDBJ databases">
        <authorList>
            <person name="Nowell W R."/>
        </authorList>
    </citation>
    <scope>NUCLEOTIDE SEQUENCE</scope>
</reference>
<dbReference type="Pfam" id="PF26099">
    <property type="entry name" value="DUF8034"/>
    <property type="match status" value="1"/>
</dbReference>
<proteinExistence type="predicted"/>
<feature type="non-terminal residue" evidence="1">
    <location>
        <position position="118"/>
    </location>
</feature>
<organism evidence="1 2">
    <name type="scientific">Adineta steineri</name>
    <dbReference type="NCBI Taxonomy" id="433720"/>
    <lineage>
        <taxon>Eukaryota</taxon>
        <taxon>Metazoa</taxon>
        <taxon>Spiralia</taxon>
        <taxon>Gnathifera</taxon>
        <taxon>Rotifera</taxon>
        <taxon>Eurotatoria</taxon>
        <taxon>Bdelloidea</taxon>
        <taxon>Adinetida</taxon>
        <taxon>Adinetidae</taxon>
        <taxon>Adineta</taxon>
    </lineage>
</organism>
<dbReference type="EMBL" id="CAJOAZ010028863">
    <property type="protein sequence ID" value="CAF4420791.1"/>
    <property type="molecule type" value="Genomic_DNA"/>
</dbReference>
<evidence type="ECO:0000313" key="2">
    <source>
        <dbReference type="Proteomes" id="UP000663844"/>
    </source>
</evidence>
<protein>
    <submittedName>
        <fullName evidence="1">Uncharacterized protein</fullName>
    </submittedName>
</protein>
<name>A0A820QGL0_9BILA</name>
<gene>
    <name evidence="1" type="ORF">OXD698_LOCUS52624</name>
</gene>